<reference evidence="2 3" key="1">
    <citation type="submission" date="2016-11" db="EMBL/GenBank/DDBJ databases">
        <authorList>
            <person name="Jaros S."/>
            <person name="Januszkiewicz K."/>
            <person name="Wedrychowicz H."/>
        </authorList>
    </citation>
    <scope>NUCLEOTIDE SEQUENCE [LARGE SCALE GENOMIC DNA]</scope>
    <source>
        <strain evidence="2 3">YL228</strain>
    </source>
</reference>
<proteinExistence type="predicted"/>
<sequence>MKKLAVVLCLCAAIFSGCGNTQKSAESSADNAKSSSADGIDLDLTKMSSTMVYSTVYSMITTPDDYMGKKIRVTGNFNAYHNENTDKTYFSVIIADATACCQQGLEFDLGKDYKYPDDYPFENALITVTGTFTTYKEDNYTYCQLKNASYKLQ</sequence>
<feature type="chain" id="PRO_5038367746" description="Lipoprotein" evidence="1">
    <location>
        <begin position="20"/>
        <end position="153"/>
    </location>
</feature>
<dbReference type="AlphaFoldDB" id="A0A1K1MMP7"/>
<dbReference type="PROSITE" id="PS51257">
    <property type="entry name" value="PROKAR_LIPOPROTEIN"/>
    <property type="match status" value="1"/>
</dbReference>
<accession>A0A1K1MMP7</accession>
<evidence type="ECO:0008006" key="4">
    <source>
        <dbReference type="Google" id="ProtNLM"/>
    </source>
</evidence>
<evidence type="ECO:0000313" key="2">
    <source>
        <dbReference type="EMBL" id="SFW24423.1"/>
    </source>
</evidence>
<organism evidence="2 3">
    <name type="scientific">Ruminococcus flavefaciens</name>
    <dbReference type="NCBI Taxonomy" id="1265"/>
    <lineage>
        <taxon>Bacteria</taxon>
        <taxon>Bacillati</taxon>
        <taxon>Bacillota</taxon>
        <taxon>Clostridia</taxon>
        <taxon>Eubacteriales</taxon>
        <taxon>Oscillospiraceae</taxon>
        <taxon>Ruminococcus</taxon>
    </lineage>
</organism>
<feature type="signal peptide" evidence="1">
    <location>
        <begin position="1"/>
        <end position="19"/>
    </location>
</feature>
<evidence type="ECO:0000256" key="1">
    <source>
        <dbReference type="SAM" id="SignalP"/>
    </source>
</evidence>
<dbReference type="RefSeq" id="WP_081367796.1">
    <property type="nucleotide sequence ID" value="NZ_FPIP01000002.1"/>
</dbReference>
<dbReference type="EMBL" id="FPIP01000002">
    <property type="protein sequence ID" value="SFW24423.1"/>
    <property type="molecule type" value="Genomic_DNA"/>
</dbReference>
<keyword evidence="1" id="KW-0732">Signal</keyword>
<gene>
    <name evidence="2" type="ORF">SAMN02910280_1349</name>
</gene>
<name>A0A1K1MMP7_RUMFL</name>
<evidence type="ECO:0000313" key="3">
    <source>
        <dbReference type="Proteomes" id="UP000183461"/>
    </source>
</evidence>
<dbReference type="Proteomes" id="UP000183461">
    <property type="component" value="Unassembled WGS sequence"/>
</dbReference>
<protein>
    <recommendedName>
        <fullName evidence="4">Lipoprotein</fullName>
    </recommendedName>
</protein>